<dbReference type="PANTHER" id="PTHR15950:SF15">
    <property type="entry name" value="PROTEIN VESTIGIAL"/>
    <property type="match status" value="1"/>
</dbReference>
<comment type="subcellular location">
    <subcellularLocation>
        <location evidence="1">Nucleus</location>
    </subcellularLocation>
</comment>
<keyword evidence="4" id="KW-0539">Nucleus</keyword>
<feature type="compositionally biased region" description="Polar residues" evidence="5">
    <location>
        <begin position="124"/>
        <end position="136"/>
    </location>
</feature>
<dbReference type="OrthoDB" id="10069705at2759"/>
<dbReference type="GO" id="GO:0006355">
    <property type="term" value="P:regulation of DNA-templated transcription"/>
    <property type="evidence" value="ECO:0007669"/>
    <property type="project" value="InterPro"/>
</dbReference>
<dbReference type="EMBL" id="CVRI01000054">
    <property type="protein sequence ID" value="CRK99906.1"/>
    <property type="molecule type" value="Genomic_DNA"/>
</dbReference>
<evidence type="ECO:0000256" key="5">
    <source>
        <dbReference type="SAM" id="MobiDB-lite"/>
    </source>
</evidence>
<dbReference type="PANTHER" id="PTHR15950">
    <property type="entry name" value="TRANSCRIPTION COFACTOR VESTIGIAL-LIKE PROTEIN"/>
    <property type="match status" value="1"/>
</dbReference>
<dbReference type="InterPro" id="IPR011520">
    <property type="entry name" value="Vg_fam"/>
</dbReference>
<dbReference type="AlphaFoldDB" id="A0A1J1IJG6"/>
<feature type="region of interest" description="Disordered" evidence="5">
    <location>
        <begin position="71"/>
        <end position="136"/>
    </location>
</feature>
<keyword evidence="7" id="KW-1185">Reference proteome</keyword>
<dbReference type="Pfam" id="PF07545">
    <property type="entry name" value="Vg_Tdu"/>
    <property type="match status" value="1"/>
</dbReference>
<dbReference type="GO" id="GO:0005634">
    <property type="term" value="C:nucleus"/>
    <property type="evidence" value="ECO:0007669"/>
    <property type="project" value="UniProtKB-SubCell"/>
</dbReference>
<protein>
    <submittedName>
        <fullName evidence="6">CLUMA_CG013209, isoform A</fullName>
    </submittedName>
</protein>
<feature type="compositionally biased region" description="Basic and acidic residues" evidence="5">
    <location>
        <begin position="94"/>
        <end position="109"/>
    </location>
</feature>
<organism evidence="6 7">
    <name type="scientific">Clunio marinus</name>
    <dbReference type="NCBI Taxonomy" id="568069"/>
    <lineage>
        <taxon>Eukaryota</taxon>
        <taxon>Metazoa</taxon>
        <taxon>Ecdysozoa</taxon>
        <taxon>Arthropoda</taxon>
        <taxon>Hexapoda</taxon>
        <taxon>Insecta</taxon>
        <taxon>Pterygota</taxon>
        <taxon>Neoptera</taxon>
        <taxon>Endopterygota</taxon>
        <taxon>Diptera</taxon>
        <taxon>Nematocera</taxon>
        <taxon>Chironomoidea</taxon>
        <taxon>Chironomidae</taxon>
        <taxon>Clunio</taxon>
    </lineage>
</organism>
<accession>A0A1J1IJG6</accession>
<evidence type="ECO:0000313" key="7">
    <source>
        <dbReference type="Proteomes" id="UP000183832"/>
    </source>
</evidence>
<gene>
    <name evidence="6" type="primary">putative Protein vestigial</name>
    <name evidence="6" type="ORF">CLUMA_CG013209</name>
</gene>
<keyword evidence="3" id="KW-0804">Transcription</keyword>
<evidence type="ECO:0000256" key="1">
    <source>
        <dbReference type="ARBA" id="ARBA00004123"/>
    </source>
</evidence>
<sequence>MCSEVMYGAYYPYLYGRAGPSRPFYQYDRFNQDLYPSTAGVPIAASASTSTNSHSPCSPLLPSALSSSSTANVAHSSHTPSSIPLVGSLGQRHVAKEEDLTIPRSEREVNLPGNHNDSSSCSSGPESPNGQGENSGRTQYVSATCVVVTHYSGDVANVVDEHFTRALNFNDKNNKDSNPMSARNFPPSFWNSNYVPPTPAPAHHQMSDLYSTESSLYSTEPWVHNAAHYGSYAAHAAYAHHHNMAQYGSLLHRLPQQYGHSSRLHHDQQTAHALESAAAAYSNYPMSGLEAQVQESSKDLYWF</sequence>
<dbReference type="STRING" id="568069.A0A1J1IJG6"/>
<evidence type="ECO:0000256" key="2">
    <source>
        <dbReference type="ARBA" id="ARBA00023015"/>
    </source>
</evidence>
<dbReference type="Proteomes" id="UP000183832">
    <property type="component" value="Unassembled WGS sequence"/>
</dbReference>
<proteinExistence type="predicted"/>
<evidence type="ECO:0000313" key="6">
    <source>
        <dbReference type="EMBL" id="CRK99906.1"/>
    </source>
</evidence>
<name>A0A1J1IJG6_9DIPT</name>
<evidence type="ECO:0000256" key="4">
    <source>
        <dbReference type="ARBA" id="ARBA00023242"/>
    </source>
</evidence>
<evidence type="ECO:0000256" key="3">
    <source>
        <dbReference type="ARBA" id="ARBA00023163"/>
    </source>
</evidence>
<reference evidence="6 7" key="1">
    <citation type="submission" date="2015-04" db="EMBL/GenBank/DDBJ databases">
        <authorList>
            <person name="Syromyatnikov M.Y."/>
            <person name="Popov V.N."/>
        </authorList>
    </citation>
    <scope>NUCLEOTIDE SEQUENCE [LARGE SCALE GENOMIC DNA]</scope>
</reference>
<keyword evidence="2" id="KW-0805">Transcription regulation</keyword>